<dbReference type="Proteomes" id="UP001515780">
    <property type="component" value="Unassembled WGS sequence"/>
</dbReference>
<proteinExistence type="predicted"/>
<reference evidence="1 2" key="1">
    <citation type="journal article" date="2019" name="bioRxiv">
        <title>Bacteria contribute to plant secondary compound degradation in a generalist herbivore system.</title>
        <authorList>
            <person name="Francoeur C.B."/>
            <person name="Khadempour L."/>
            <person name="Moreira-Soto R.D."/>
            <person name="Gotting K."/>
            <person name="Book A.J."/>
            <person name="Pinto-Tomas A.A."/>
            <person name="Keefover-Ring K."/>
            <person name="Currie C.R."/>
        </authorList>
    </citation>
    <scope>NUCLEOTIDE SEQUENCE [LARGE SCALE GENOMIC DNA]</scope>
    <source>
        <strain evidence="1">Al-1710</strain>
    </source>
</reference>
<comment type="caution">
    <text evidence="1">The sequence shown here is derived from an EMBL/GenBank/DDBJ whole genome shotgun (WGS) entry which is preliminary data.</text>
</comment>
<organism evidence="1 2">
    <name type="scientific">Candidatus Pantoea communis</name>
    <dbReference type="NCBI Taxonomy" id="2608354"/>
    <lineage>
        <taxon>Bacteria</taxon>
        <taxon>Pseudomonadati</taxon>
        <taxon>Pseudomonadota</taxon>
        <taxon>Gammaproteobacteria</taxon>
        <taxon>Enterobacterales</taxon>
        <taxon>Erwiniaceae</taxon>
        <taxon>Pantoea</taxon>
    </lineage>
</organism>
<sequence length="225" mass="24799">MSLIEQHAGVSTLIGTPKEVKTRLGKSQANQVLVVSFDNISNLRVLSTLTENISTVASTMFEVFKERQEKQSLEILVGSMLPKAPASPHLMKEAAMLLQARKAVLESGNWLTAADVSQLAGLSTTNPSAQPNKWKKSGQIFAIHHNGMDYFPDYGLDRNTQFRPLKALSEVLKIFADHKDGWGIAFWFLSVNSFLGGQRPQDMLAKHSERVIEAARDEIEGVGHG</sequence>
<evidence type="ECO:0000313" key="1">
    <source>
        <dbReference type="EMBL" id="NIG18365.1"/>
    </source>
</evidence>
<gene>
    <name evidence="1" type="ORF">F3J37_06670</name>
</gene>
<accession>A0ABX0RL75</accession>
<evidence type="ECO:0008006" key="3">
    <source>
        <dbReference type="Google" id="ProtNLM"/>
    </source>
</evidence>
<protein>
    <recommendedName>
        <fullName evidence="3">XRE family transcriptional regulator</fullName>
    </recommendedName>
</protein>
<evidence type="ECO:0000313" key="2">
    <source>
        <dbReference type="Proteomes" id="UP001515780"/>
    </source>
</evidence>
<dbReference type="RefSeq" id="WP_166932569.1">
    <property type="nucleotide sequence ID" value="NZ_VWXC01000003.1"/>
</dbReference>
<name>A0ABX0RL75_9GAMM</name>
<keyword evidence="2" id="KW-1185">Reference proteome</keyword>
<dbReference type="EMBL" id="VWXC01000003">
    <property type="protein sequence ID" value="NIG18365.1"/>
    <property type="molecule type" value="Genomic_DNA"/>
</dbReference>